<dbReference type="EC" id="3.2.1.4" evidence="9"/>
<keyword evidence="10" id="KW-1133">Transmembrane helix</keyword>
<dbReference type="Proteomes" id="UP000087171">
    <property type="component" value="Chromosome Ca5"/>
</dbReference>
<evidence type="ECO:0000256" key="8">
    <source>
        <dbReference type="PROSITE-ProRule" id="PRU10059"/>
    </source>
</evidence>
<keyword evidence="7 8" id="KW-0624">Polysaccharide degradation</keyword>
<dbReference type="KEGG" id="cam:101492774"/>
<evidence type="ECO:0000256" key="7">
    <source>
        <dbReference type="ARBA" id="ARBA00023326"/>
    </source>
</evidence>
<keyword evidence="10" id="KW-0472">Membrane</keyword>
<evidence type="ECO:0000313" key="13">
    <source>
        <dbReference type="RefSeq" id="XP_004502591.1"/>
    </source>
</evidence>
<evidence type="ECO:0000256" key="1">
    <source>
        <dbReference type="ARBA" id="ARBA00000966"/>
    </source>
</evidence>
<keyword evidence="12" id="KW-1185">Reference proteome</keyword>
<gene>
    <name evidence="13" type="primary">LOC101492774</name>
</gene>
<dbReference type="InterPro" id="IPR001701">
    <property type="entry name" value="Glyco_hydro_9"/>
</dbReference>
<dbReference type="AlphaFoldDB" id="A0A1S2YD38"/>
<keyword evidence="10" id="KW-0812">Transmembrane</keyword>
<dbReference type="Gene3D" id="1.50.10.10">
    <property type="match status" value="1"/>
</dbReference>
<proteinExistence type="inferred from homology"/>
<keyword evidence="3 8" id="KW-0378">Hydrolase</keyword>
<dbReference type="InterPro" id="IPR018221">
    <property type="entry name" value="Glyco_hydro_9_His_AS"/>
</dbReference>
<comment type="catalytic activity">
    <reaction evidence="1 9">
        <text>Endohydrolysis of (1-&gt;4)-beta-D-glucosidic linkages in cellulose, lichenin and cereal beta-D-glucans.</text>
        <dbReference type="EC" id="3.2.1.4"/>
    </reaction>
</comment>
<dbReference type="OrthoDB" id="10257085at2759"/>
<evidence type="ECO:0000256" key="9">
    <source>
        <dbReference type="RuleBase" id="RU361166"/>
    </source>
</evidence>
<evidence type="ECO:0000256" key="4">
    <source>
        <dbReference type="ARBA" id="ARBA00023001"/>
    </source>
</evidence>
<dbReference type="SUPFAM" id="SSF48208">
    <property type="entry name" value="Six-hairpin glycosidases"/>
    <property type="match status" value="1"/>
</dbReference>
<dbReference type="GO" id="GO:0008810">
    <property type="term" value="F:cellulase activity"/>
    <property type="evidence" value="ECO:0007669"/>
    <property type="project" value="UniProtKB-EC"/>
</dbReference>
<evidence type="ECO:0000256" key="3">
    <source>
        <dbReference type="ARBA" id="ARBA00022801"/>
    </source>
</evidence>
<name>A0A1S2YD38_CICAR</name>
<dbReference type="RefSeq" id="XP_004502591.1">
    <property type="nucleotide sequence ID" value="XM_004502534.3"/>
</dbReference>
<sequence length="601" mass="66992">MQPAETEKNPVRYMHTVSEAGRLLPSSSRWNSIALDFKLAPKSSTSYDSIPSQFPKSVDYNLVITDKKHFHRFTFITVAIVFAVIAVALLVHFLPQKHKHQGSSINLKLAINQALTFYDAQKSGNYPRNSPVKYRGDSGLQDGNSAKTNLSGGYYDSGNNIKFTFTTAYTMTLLSWTAMEYQSKYADIDELDHVRDIIRWGTDYLLKVIIPSPAGSNLTLYSQVGSTISTNNEPNDISCWQRPEDMSYVRPVSVCDGSATDLAGEIVAALSAASMVFREDQDYSGKLVQAAESLYEAVTKEDPKKQGTYTSLDACGKQARMLYNSSSYKDELAWGATWLFLATKNTNYLANATEFFLSAKSGETNLDKGVFYWNNKLNAVAVLLAGIRYFQDPGFPYEDVLKFSSNTTDSLMCSYVFKKYLSRTPGGFIIPKPYNGPLLQYAATASFLSKLYSDYIDHLKISGASCETDEFSVTMLRDFASSQVNYILGQNPMKMSYLVGYGGKFPVHVHHRSASIPWDNRHYNCDDGKKWLNSKDPNPQVLLGAMVGGPDTNDKFADQRGNQRFTEPTIASNAGLVAALIALQDPPYNSHDLKNSLWEWT</sequence>
<dbReference type="GO" id="GO:0030245">
    <property type="term" value="P:cellulose catabolic process"/>
    <property type="evidence" value="ECO:0007669"/>
    <property type="project" value="UniProtKB-KW"/>
</dbReference>
<evidence type="ECO:0000256" key="6">
    <source>
        <dbReference type="ARBA" id="ARBA00023295"/>
    </source>
</evidence>
<dbReference type="PANTHER" id="PTHR22298">
    <property type="entry name" value="ENDO-1,4-BETA-GLUCANASE"/>
    <property type="match status" value="1"/>
</dbReference>
<evidence type="ECO:0000256" key="5">
    <source>
        <dbReference type="ARBA" id="ARBA00023277"/>
    </source>
</evidence>
<evidence type="ECO:0000313" key="12">
    <source>
        <dbReference type="Proteomes" id="UP000087171"/>
    </source>
</evidence>
<reference evidence="13" key="2">
    <citation type="submission" date="2025-08" db="UniProtKB">
        <authorList>
            <consortium name="RefSeq"/>
        </authorList>
    </citation>
    <scope>IDENTIFICATION</scope>
    <source>
        <tissue evidence="13">Etiolated seedlings</tissue>
    </source>
</reference>
<feature type="domain" description="Glycoside hydrolase family 9" evidence="11">
    <location>
        <begin position="110"/>
        <end position="580"/>
    </location>
</feature>
<dbReference type="InterPro" id="IPR008928">
    <property type="entry name" value="6-hairpin_glycosidase_sf"/>
</dbReference>
<protein>
    <recommendedName>
        <fullName evidence="9">Endoglucanase</fullName>
        <ecNumber evidence="9">3.2.1.4</ecNumber>
    </recommendedName>
</protein>
<evidence type="ECO:0000256" key="10">
    <source>
        <dbReference type="SAM" id="Phobius"/>
    </source>
</evidence>
<keyword evidence="5 8" id="KW-0119">Carbohydrate metabolism</keyword>
<evidence type="ECO:0000256" key="2">
    <source>
        <dbReference type="ARBA" id="ARBA00007072"/>
    </source>
</evidence>
<dbReference type="eggNOG" id="ENOG502QPI6">
    <property type="taxonomic scope" value="Eukaryota"/>
</dbReference>
<dbReference type="PaxDb" id="3827-XP_004502591.1"/>
<feature type="transmembrane region" description="Helical" evidence="10">
    <location>
        <begin position="73"/>
        <end position="94"/>
    </location>
</feature>
<evidence type="ECO:0000259" key="11">
    <source>
        <dbReference type="Pfam" id="PF00759"/>
    </source>
</evidence>
<dbReference type="PROSITE" id="PS00592">
    <property type="entry name" value="GH9_2"/>
    <property type="match status" value="1"/>
</dbReference>
<keyword evidence="6 8" id="KW-0326">Glycosidase</keyword>
<dbReference type="STRING" id="3827.A0A1S2YD38"/>
<keyword evidence="4 9" id="KW-0136">Cellulose degradation</keyword>
<feature type="active site" evidence="8">
    <location>
        <position position="510"/>
    </location>
</feature>
<dbReference type="InterPro" id="IPR012341">
    <property type="entry name" value="6hp_glycosidase-like_sf"/>
</dbReference>
<organism evidence="12 13">
    <name type="scientific">Cicer arietinum</name>
    <name type="common">Chickpea</name>
    <name type="synonym">Garbanzo</name>
    <dbReference type="NCBI Taxonomy" id="3827"/>
    <lineage>
        <taxon>Eukaryota</taxon>
        <taxon>Viridiplantae</taxon>
        <taxon>Streptophyta</taxon>
        <taxon>Embryophyta</taxon>
        <taxon>Tracheophyta</taxon>
        <taxon>Spermatophyta</taxon>
        <taxon>Magnoliopsida</taxon>
        <taxon>eudicotyledons</taxon>
        <taxon>Gunneridae</taxon>
        <taxon>Pentapetalae</taxon>
        <taxon>rosids</taxon>
        <taxon>fabids</taxon>
        <taxon>Fabales</taxon>
        <taxon>Fabaceae</taxon>
        <taxon>Papilionoideae</taxon>
        <taxon>50 kb inversion clade</taxon>
        <taxon>NPAAA clade</taxon>
        <taxon>Hologalegina</taxon>
        <taxon>IRL clade</taxon>
        <taxon>Cicereae</taxon>
        <taxon>Cicer</taxon>
    </lineage>
</organism>
<reference evidence="12" key="1">
    <citation type="journal article" date="2013" name="Nat. Biotechnol.">
        <title>Draft genome sequence of chickpea (Cicer arietinum) provides a resource for trait improvement.</title>
        <authorList>
            <person name="Varshney R.K."/>
            <person name="Song C."/>
            <person name="Saxena R.K."/>
            <person name="Azam S."/>
            <person name="Yu S."/>
            <person name="Sharpe A.G."/>
            <person name="Cannon S."/>
            <person name="Baek J."/>
            <person name="Rosen B.D."/>
            <person name="Tar'an B."/>
            <person name="Millan T."/>
            <person name="Zhang X."/>
            <person name="Ramsay L.D."/>
            <person name="Iwata A."/>
            <person name="Wang Y."/>
            <person name="Nelson W."/>
            <person name="Farmer A.D."/>
            <person name="Gaur P.M."/>
            <person name="Soderlund C."/>
            <person name="Penmetsa R.V."/>
            <person name="Xu C."/>
            <person name="Bharti A.K."/>
            <person name="He W."/>
            <person name="Winter P."/>
            <person name="Zhao S."/>
            <person name="Hane J.K."/>
            <person name="Carrasquilla-Garcia N."/>
            <person name="Condie J.A."/>
            <person name="Upadhyaya H.D."/>
            <person name="Luo M.C."/>
            <person name="Thudi M."/>
            <person name="Gowda C.L."/>
            <person name="Singh N.P."/>
            <person name="Lichtenzveig J."/>
            <person name="Gali K.K."/>
            <person name="Rubio J."/>
            <person name="Nadarajan N."/>
            <person name="Dolezel J."/>
            <person name="Bansal K.C."/>
            <person name="Xu X."/>
            <person name="Edwards D."/>
            <person name="Zhang G."/>
            <person name="Kahl G."/>
            <person name="Gil J."/>
            <person name="Singh K.B."/>
            <person name="Datta S.K."/>
            <person name="Jackson S.A."/>
            <person name="Wang J."/>
            <person name="Cook D.R."/>
        </authorList>
    </citation>
    <scope>NUCLEOTIDE SEQUENCE [LARGE SCALE GENOMIC DNA]</scope>
    <source>
        <strain evidence="12">cv. CDC Frontier</strain>
    </source>
</reference>
<dbReference type="Pfam" id="PF00759">
    <property type="entry name" value="Glyco_hydro_9"/>
    <property type="match status" value="1"/>
</dbReference>
<accession>A0A1S2YD38</accession>
<dbReference type="GeneID" id="101492774"/>
<comment type="similarity">
    <text evidence="2 8 9">Belongs to the glycosyl hydrolase 9 (cellulase E) family.</text>
</comment>